<dbReference type="InterPro" id="IPR016897">
    <property type="entry name" value="SKP1"/>
</dbReference>
<dbReference type="SMART" id="SM00512">
    <property type="entry name" value="Skp1"/>
    <property type="match status" value="1"/>
</dbReference>
<dbReference type="PIRSF" id="PIRSF028729">
    <property type="entry name" value="E3_ubiquit_lig_SCF_Skp"/>
    <property type="match status" value="1"/>
</dbReference>
<keyword evidence="3 4" id="KW-0833">Ubl conjugation pathway</keyword>
<name>A0A835I2E2_9MAGN</name>
<gene>
    <name evidence="7" type="ORF">IFM89_019891</name>
</gene>
<dbReference type="EMBL" id="JADFTS010000004">
    <property type="protein sequence ID" value="KAF9610051.1"/>
    <property type="molecule type" value="Genomic_DNA"/>
</dbReference>
<dbReference type="OrthoDB" id="7827685at2759"/>
<comment type="similarity">
    <text evidence="2 4">Belongs to the SKP1 family.</text>
</comment>
<sequence>MSTRRKVTLKSSDGKVFEVEEDVIIQSQTIKHLIEDDCADDGISLANVTGEILDKVIVYCKQHAECKKNAEKSGYKDNEELKKEDHCKNHERFMKVDQETLYDLISASSYLNIKSLMNICCQKVADMIKGKKLDEIRKTLNIKNDFTPEEEEQIRKDHQWAFA</sequence>
<dbReference type="GO" id="GO:0016567">
    <property type="term" value="P:protein ubiquitination"/>
    <property type="evidence" value="ECO:0007669"/>
    <property type="project" value="UniProtKB-UniRule"/>
</dbReference>
<dbReference type="PANTHER" id="PTHR11165">
    <property type="entry name" value="SKP1"/>
    <property type="match status" value="1"/>
</dbReference>
<evidence type="ECO:0000256" key="3">
    <source>
        <dbReference type="ARBA" id="ARBA00022786"/>
    </source>
</evidence>
<comment type="caution">
    <text evidence="7">The sequence shown here is derived from an EMBL/GenBank/DDBJ whole genome shotgun (WGS) entry which is preliminary data.</text>
</comment>
<dbReference type="SUPFAM" id="SSF81382">
    <property type="entry name" value="Skp1 dimerisation domain-like"/>
    <property type="match status" value="1"/>
</dbReference>
<dbReference type="Proteomes" id="UP000631114">
    <property type="component" value="Unassembled WGS sequence"/>
</dbReference>
<dbReference type="InterPro" id="IPR016073">
    <property type="entry name" value="Skp1_comp_POZ"/>
</dbReference>
<evidence type="ECO:0000313" key="7">
    <source>
        <dbReference type="EMBL" id="KAF9610051.1"/>
    </source>
</evidence>
<dbReference type="Pfam" id="PF01466">
    <property type="entry name" value="Skp1"/>
    <property type="match status" value="1"/>
</dbReference>
<dbReference type="Pfam" id="PF03931">
    <property type="entry name" value="Skp1_POZ"/>
    <property type="match status" value="1"/>
</dbReference>
<dbReference type="GO" id="GO:0006511">
    <property type="term" value="P:ubiquitin-dependent protein catabolic process"/>
    <property type="evidence" value="ECO:0007669"/>
    <property type="project" value="InterPro"/>
</dbReference>
<comment type="subunit">
    <text evidence="4">Part of a SCF (SKP1-cullin-F-box) protein ligase complex.</text>
</comment>
<organism evidence="7 8">
    <name type="scientific">Coptis chinensis</name>
    <dbReference type="NCBI Taxonomy" id="261450"/>
    <lineage>
        <taxon>Eukaryota</taxon>
        <taxon>Viridiplantae</taxon>
        <taxon>Streptophyta</taxon>
        <taxon>Embryophyta</taxon>
        <taxon>Tracheophyta</taxon>
        <taxon>Spermatophyta</taxon>
        <taxon>Magnoliopsida</taxon>
        <taxon>Ranunculales</taxon>
        <taxon>Ranunculaceae</taxon>
        <taxon>Coptidoideae</taxon>
        <taxon>Coptis</taxon>
    </lineage>
</organism>
<dbReference type="InterPro" id="IPR016072">
    <property type="entry name" value="Skp1_comp_dimer"/>
</dbReference>
<evidence type="ECO:0000256" key="2">
    <source>
        <dbReference type="ARBA" id="ARBA00009993"/>
    </source>
</evidence>
<accession>A0A835I2E2</accession>
<dbReference type="AlphaFoldDB" id="A0A835I2E2"/>
<dbReference type="UniPathway" id="UPA00143"/>
<comment type="function">
    <text evidence="4">Involved in ubiquitination and subsequent proteasomal degradation of target proteins. Together with CUL1, RBX1 and a F-box protein, it forms a SCF E3 ubiquitin ligase complex. The functional specificity of this complex depends on the type of F-box protein. In the SCF complex, it serves as an adapter that links the F-box protein to CUL1.</text>
</comment>
<dbReference type="InterPro" id="IPR001232">
    <property type="entry name" value="SKP1-like"/>
</dbReference>
<evidence type="ECO:0000256" key="1">
    <source>
        <dbReference type="ARBA" id="ARBA00004906"/>
    </source>
</evidence>
<dbReference type="FunFam" id="3.30.710.10:FF:000026">
    <property type="entry name" value="E3 ubiquitin ligase complex SCF subunit"/>
    <property type="match status" value="1"/>
</dbReference>
<dbReference type="Gene3D" id="3.30.710.10">
    <property type="entry name" value="Potassium Channel Kv1.1, Chain A"/>
    <property type="match status" value="1"/>
</dbReference>
<proteinExistence type="inferred from homology"/>
<evidence type="ECO:0000259" key="6">
    <source>
        <dbReference type="Pfam" id="PF03931"/>
    </source>
</evidence>
<evidence type="ECO:0000313" key="8">
    <source>
        <dbReference type="Proteomes" id="UP000631114"/>
    </source>
</evidence>
<dbReference type="CDD" id="cd18322">
    <property type="entry name" value="BTB_POZ_SKP1"/>
    <property type="match status" value="1"/>
</dbReference>
<reference evidence="7 8" key="1">
    <citation type="submission" date="2020-10" db="EMBL/GenBank/DDBJ databases">
        <title>The Coptis chinensis genome and diversification of protoberbering-type alkaloids.</title>
        <authorList>
            <person name="Wang B."/>
            <person name="Shu S."/>
            <person name="Song C."/>
            <person name="Liu Y."/>
        </authorList>
    </citation>
    <scope>NUCLEOTIDE SEQUENCE [LARGE SCALE GENOMIC DNA]</scope>
    <source>
        <strain evidence="7">HL-2020</strain>
        <tissue evidence="7">Leaf</tissue>
    </source>
</reference>
<dbReference type="InterPro" id="IPR036296">
    <property type="entry name" value="SKP1-like_dim_sf"/>
</dbReference>
<feature type="domain" description="SKP1 component dimerisation" evidence="5">
    <location>
        <begin position="114"/>
        <end position="161"/>
    </location>
</feature>
<evidence type="ECO:0000256" key="4">
    <source>
        <dbReference type="PIRNR" id="PIRNR028729"/>
    </source>
</evidence>
<dbReference type="InterPro" id="IPR011333">
    <property type="entry name" value="SKP1/BTB/POZ_sf"/>
</dbReference>
<protein>
    <recommendedName>
        <fullName evidence="4">SKP1-like protein</fullName>
    </recommendedName>
</protein>
<evidence type="ECO:0000259" key="5">
    <source>
        <dbReference type="Pfam" id="PF01466"/>
    </source>
</evidence>
<keyword evidence="8" id="KW-1185">Reference proteome</keyword>
<feature type="domain" description="SKP1 component POZ" evidence="6">
    <location>
        <begin position="6"/>
        <end position="64"/>
    </location>
</feature>
<comment type="pathway">
    <text evidence="1 4">Protein modification; protein ubiquitination.</text>
</comment>
<dbReference type="GO" id="GO:0009867">
    <property type="term" value="P:jasmonic acid mediated signaling pathway"/>
    <property type="evidence" value="ECO:0007669"/>
    <property type="project" value="UniProtKB-ARBA"/>
</dbReference>
<dbReference type="SUPFAM" id="SSF54695">
    <property type="entry name" value="POZ domain"/>
    <property type="match status" value="1"/>
</dbReference>